<dbReference type="CDD" id="cd00383">
    <property type="entry name" value="trans_reg_C"/>
    <property type="match status" value="1"/>
</dbReference>
<dbReference type="EMBL" id="JADZLT010000050">
    <property type="protein sequence ID" value="MBH0238556.1"/>
    <property type="molecule type" value="Genomic_DNA"/>
</dbReference>
<evidence type="ECO:0000256" key="11">
    <source>
        <dbReference type="PROSITE-ProRule" id="PRU01091"/>
    </source>
</evidence>
<dbReference type="Proteomes" id="UP000631694">
    <property type="component" value="Unassembled WGS sequence"/>
</dbReference>
<organism evidence="14 15">
    <name type="scientific">Methylobrevis albus</name>
    <dbReference type="NCBI Taxonomy" id="2793297"/>
    <lineage>
        <taxon>Bacteria</taxon>
        <taxon>Pseudomonadati</taxon>
        <taxon>Pseudomonadota</taxon>
        <taxon>Alphaproteobacteria</taxon>
        <taxon>Hyphomicrobiales</taxon>
        <taxon>Pleomorphomonadaceae</taxon>
        <taxon>Methylobrevis</taxon>
    </lineage>
</organism>
<dbReference type="InterPro" id="IPR039420">
    <property type="entry name" value="WalR-like"/>
</dbReference>
<comment type="subcellular location">
    <subcellularLocation>
        <location evidence="1">Cytoplasm</location>
    </subcellularLocation>
</comment>
<dbReference type="InterPro" id="IPR016032">
    <property type="entry name" value="Sig_transdc_resp-reg_C-effctor"/>
</dbReference>
<dbReference type="InterPro" id="IPR001867">
    <property type="entry name" value="OmpR/PhoB-type_DNA-bd"/>
</dbReference>
<dbReference type="PROSITE" id="PS50110">
    <property type="entry name" value="RESPONSE_REGULATORY"/>
    <property type="match status" value="1"/>
</dbReference>
<keyword evidence="6 11" id="KW-0238">DNA-binding</keyword>
<evidence type="ECO:0000256" key="10">
    <source>
        <dbReference type="PROSITE-ProRule" id="PRU00169"/>
    </source>
</evidence>
<dbReference type="Pfam" id="PF00486">
    <property type="entry name" value="Trans_reg_C"/>
    <property type="match status" value="1"/>
</dbReference>
<dbReference type="GO" id="GO:0032993">
    <property type="term" value="C:protein-DNA complex"/>
    <property type="evidence" value="ECO:0007669"/>
    <property type="project" value="TreeGrafter"/>
</dbReference>
<feature type="domain" description="Response regulatory" evidence="12">
    <location>
        <begin position="7"/>
        <end position="120"/>
    </location>
</feature>
<dbReference type="FunFam" id="1.10.10.10:FF:000099">
    <property type="entry name" value="Two-component system response regulator TorR"/>
    <property type="match status" value="1"/>
</dbReference>
<keyword evidence="5" id="KW-0805">Transcription regulation</keyword>
<keyword evidence="4" id="KW-0902">Two-component regulatory system</keyword>
<sequence>MNETSSHILVVDDHRDIRDLIGRYLAKNGLRVSVAESAAAARRMLKAASVDLIVLDIMMPGEDGLSLCRHLRETADIPVILLTAMADDTDRVIGLEIGADDYVTKPFNPRELLARIRAVLRRTTAVPKQRDPLETERLGFDRFVLDVRRRELIDEAGVATALSTAEFQLLTAFLKRPNMVLGREQLLDLTSGRSPAVFDRSIDNQVSRLRKKIETDPKTPALIKTVWGGGYMFTADVTDLGA</sequence>
<dbReference type="PANTHER" id="PTHR48111">
    <property type="entry name" value="REGULATOR OF RPOS"/>
    <property type="match status" value="1"/>
</dbReference>
<dbReference type="GO" id="GO:0000156">
    <property type="term" value="F:phosphorelay response regulator activity"/>
    <property type="evidence" value="ECO:0007669"/>
    <property type="project" value="TreeGrafter"/>
</dbReference>
<dbReference type="PROSITE" id="PS51755">
    <property type="entry name" value="OMPR_PHOB"/>
    <property type="match status" value="1"/>
</dbReference>
<evidence type="ECO:0000256" key="4">
    <source>
        <dbReference type="ARBA" id="ARBA00023012"/>
    </source>
</evidence>
<evidence type="ECO:0000313" key="14">
    <source>
        <dbReference type="EMBL" id="MBH0238556.1"/>
    </source>
</evidence>
<evidence type="ECO:0000256" key="8">
    <source>
        <dbReference type="ARBA" id="ARBA00023163"/>
    </source>
</evidence>
<dbReference type="RefSeq" id="WP_197311727.1">
    <property type="nucleotide sequence ID" value="NZ_JADZLT010000050.1"/>
</dbReference>
<keyword evidence="3 10" id="KW-0597">Phosphoprotein</keyword>
<evidence type="ECO:0000256" key="2">
    <source>
        <dbReference type="ARBA" id="ARBA00022490"/>
    </source>
</evidence>
<dbReference type="Gene3D" id="3.40.50.2300">
    <property type="match status" value="1"/>
</dbReference>
<evidence type="ECO:0000256" key="3">
    <source>
        <dbReference type="ARBA" id="ARBA00022553"/>
    </source>
</evidence>
<protein>
    <recommendedName>
        <fullName evidence="9">Regulatory protein VirG</fullName>
    </recommendedName>
</protein>
<dbReference type="SUPFAM" id="SSF52172">
    <property type="entry name" value="CheY-like"/>
    <property type="match status" value="1"/>
</dbReference>
<feature type="modified residue" description="4-aspartylphosphate" evidence="10">
    <location>
        <position position="56"/>
    </location>
</feature>
<evidence type="ECO:0000256" key="9">
    <source>
        <dbReference type="ARBA" id="ARBA00067337"/>
    </source>
</evidence>
<keyword evidence="7" id="KW-0010">Activator</keyword>
<name>A0A931N095_9HYPH</name>
<gene>
    <name evidence="14" type="ORF">I5731_12040</name>
</gene>
<feature type="domain" description="OmpR/PhoB-type" evidence="13">
    <location>
        <begin position="135"/>
        <end position="235"/>
    </location>
</feature>
<feature type="DNA-binding region" description="OmpR/PhoB-type" evidence="11">
    <location>
        <begin position="135"/>
        <end position="235"/>
    </location>
</feature>
<dbReference type="InterPro" id="IPR011006">
    <property type="entry name" value="CheY-like_superfamily"/>
</dbReference>
<dbReference type="Gene3D" id="6.10.250.690">
    <property type="match status" value="1"/>
</dbReference>
<accession>A0A931N095</accession>
<proteinExistence type="predicted"/>
<dbReference type="SMART" id="SM00448">
    <property type="entry name" value="REC"/>
    <property type="match status" value="1"/>
</dbReference>
<dbReference type="Gene3D" id="1.10.10.10">
    <property type="entry name" value="Winged helix-like DNA-binding domain superfamily/Winged helix DNA-binding domain"/>
    <property type="match status" value="1"/>
</dbReference>
<keyword evidence="15" id="KW-1185">Reference proteome</keyword>
<dbReference type="PANTHER" id="PTHR48111:SF4">
    <property type="entry name" value="DNA-BINDING DUAL TRANSCRIPTIONAL REGULATOR OMPR"/>
    <property type="match status" value="1"/>
</dbReference>
<keyword evidence="2" id="KW-0963">Cytoplasm</keyword>
<evidence type="ECO:0000256" key="7">
    <source>
        <dbReference type="ARBA" id="ARBA00023159"/>
    </source>
</evidence>
<dbReference type="Pfam" id="PF00072">
    <property type="entry name" value="Response_reg"/>
    <property type="match status" value="1"/>
</dbReference>
<comment type="caution">
    <text evidence="14">The sequence shown here is derived from an EMBL/GenBank/DDBJ whole genome shotgun (WGS) entry which is preliminary data.</text>
</comment>
<keyword evidence="8" id="KW-0804">Transcription</keyword>
<dbReference type="InterPro" id="IPR001789">
    <property type="entry name" value="Sig_transdc_resp-reg_receiver"/>
</dbReference>
<dbReference type="GO" id="GO:0005829">
    <property type="term" value="C:cytosol"/>
    <property type="evidence" value="ECO:0007669"/>
    <property type="project" value="TreeGrafter"/>
</dbReference>
<evidence type="ECO:0000256" key="1">
    <source>
        <dbReference type="ARBA" id="ARBA00004496"/>
    </source>
</evidence>
<evidence type="ECO:0000313" key="15">
    <source>
        <dbReference type="Proteomes" id="UP000631694"/>
    </source>
</evidence>
<dbReference type="SMART" id="SM00862">
    <property type="entry name" value="Trans_reg_C"/>
    <property type="match status" value="1"/>
</dbReference>
<evidence type="ECO:0000259" key="12">
    <source>
        <dbReference type="PROSITE" id="PS50110"/>
    </source>
</evidence>
<evidence type="ECO:0000256" key="6">
    <source>
        <dbReference type="ARBA" id="ARBA00023125"/>
    </source>
</evidence>
<dbReference type="InterPro" id="IPR036388">
    <property type="entry name" value="WH-like_DNA-bd_sf"/>
</dbReference>
<dbReference type="FunFam" id="3.40.50.2300:FF:000001">
    <property type="entry name" value="DNA-binding response regulator PhoB"/>
    <property type="match status" value="1"/>
</dbReference>
<dbReference type="GO" id="GO:0006355">
    <property type="term" value="P:regulation of DNA-templated transcription"/>
    <property type="evidence" value="ECO:0007669"/>
    <property type="project" value="InterPro"/>
</dbReference>
<dbReference type="SUPFAM" id="SSF46894">
    <property type="entry name" value="C-terminal effector domain of the bipartite response regulators"/>
    <property type="match status" value="1"/>
</dbReference>
<dbReference type="AlphaFoldDB" id="A0A931N095"/>
<dbReference type="GO" id="GO:0000976">
    <property type="term" value="F:transcription cis-regulatory region binding"/>
    <property type="evidence" value="ECO:0007669"/>
    <property type="project" value="TreeGrafter"/>
</dbReference>
<evidence type="ECO:0000259" key="13">
    <source>
        <dbReference type="PROSITE" id="PS51755"/>
    </source>
</evidence>
<evidence type="ECO:0000256" key="5">
    <source>
        <dbReference type="ARBA" id="ARBA00023015"/>
    </source>
</evidence>
<reference evidence="14" key="1">
    <citation type="submission" date="2020-12" db="EMBL/GenBank/DDBJ databases">
        <title>Methylobrevis albus sp. nov., isolated from fresh water lack sediment.</title>
        <authorList>
            <person name="Zou Q."/>
        </authorList>
    </citation>
    <scope>NUCLEOTIDE SEQUENCE</scope>
    <source>
        <strain evidence="14">L22</strain>
    </source>
</reference>